<evidence type="ECO:0000256" key="2">
    <source>
        <dbReference type="SAM" id="Phobius"/>
    </source>
</evidence>
<name>A0A2X4U672_9NOCA</name>
<feature type="region of interest" description="Disordered" evidence="1">
    <location>
        <begin position="257"/>
        <end position="302"/>
    </location>
</feature>
<dbReference type="EMBL" id="LS483468">
    <property type="protein sequence ID" value="SQI29882.1"/>
    <property type="molecule type" value="Genomic_DNA"/>
</dbReference>
<dbReference type="STRING" id="1219011.GCA_001895045_02100"/>
<sequence length="421" mass="43283">MIEALVGIHATDGEPDQARSGPPTRTDDDADVVGVSLERLLAIAKLTPAQAAVLVTDVVDQVGSAHEPGRSRASFRANAVTVSGSGHLTIERGENAGSRDEVRDALAVLLREIAVNCRSAAFADQLDESIAEASDPVVLAQLVRSTVATEFGPDEVEATRRQLAALVSAVLGRGRARPEGRGHERPDAPDQPPPAAGSSLASPGWQPPTGKIWHRRRRRPSWRRGLLALLALLALAGMVWVAPKAWSELRQGWNTLLDPGESSMDDQISPVSPPPPAPDAASPPAEPGSTEPGPVPVDLPGEAGPITRMVASFANGACEPGRSCNLRVDVGVDPAANVGAVTWNLTVYDRCTGAVGPGGEVTVPVPPGAQEAYGVGRVDLPPGSALALAAVSTAPAAAASEPLYVPAENVTCPPGGSRAGG</sequence>
<accession>A0A2X4U672</accession>
<evidence type="ECO:0000313" key="3">
    <source>
        <dbReference type="EMBL" id="SQI29882.1"/>
    </source>
</evidence>
<feature type="compositionally biased region" description="Basic and acidic residues" evidence="1">
    <location>
        <begin position="176"/>
        <end position="188"/>
    </location>
</feature>
<protein>
    <submittedName>
        <fullName evidence="3">Membrane protein</fullName>
    </submittedName>
</protein>
<reference evidence="3 4" key="1">
    <citation type="submission" date="2018-06" db="EMBL/GenBank/DDBJ databases">
        <authorList>
            <consortium name="Pathogen Informatics"/>
            <person name="Doyle S."/>
        </authorList>
    </citation>
    <scope>NUCLEOTIDE SEQUENCE [LARGE SCALE GENOMIC DNA]</scope>
    <source>
        <strain evidence="3 4">NCTC10994</strain>
    </source>
</reference>
<feature type="compositionally biased region" description="Low complexity" evidence="1">
    <location>
        <begin position="279"/>
        <end position="289"/>
    </location>
</feature>
<organism evidence="3 4">
    <name type="scientific">Rhodococcus coprophilus</name>
    <dbReference type="NCBI Taxonomy" id="38310"/>
    <lineage>
        <taxon>Bacteria</taxon>
        <taxon>Bacillati</taxon>
        <taxon>Actinomycetota</taxon>
        <taxon>Actinomycetes</taxon>
        <taxon>Mycobacteriales</taxon>
        <taxon>Nocardiaceae</taxon>
        <taxon>Rhodococcus</taxon>
    </lineage>
</organism>
<feature type="region of interest" description="Disordered" evidence="1">
    <location>
        <begin position="174"/>
        <end position="216"/>
    </location>
</feature>
<proteinExistence type="predicted"/>
<feature type="transmembrane region" description="Helical" evidence="2">
    <location>
        <begin position="225"/>
        <end position="242"/>
    </location>
</feature>
<keyword evidence="2" id="KW-1133">Transmembrane helix</keyword>
<gene>
    <name evidence="3" type="ORF">NCTC10994_01296</name>
</gene>
<keyword evidence="2" id="KW-0812">Transmembrane</keyword>
<dbReference type="AlphaFoldDB" id="A0A2X4U672"/>
<keyword evidence="2" id="KW-0472">Membrane</keyword>
<evidence type="ECO:0000256" key="1">
    <source>
        <dbReference type="SAM" id="MobiDB-lite"/>
    </source>
</evidence>
<dbReference type="KEGG" id="rcr:NCTC10994_01296"/>
<evidence type="ECO:0000313" key="4">
    <source>
        <dbReference type="Proteomes" id="UP000249091"/>
    </source>
</evidence>
<dbReference type="Proteomes" id="UP000249091">
    <property type="component" value="Chromosome 1"/>
</dbReference>
<dbReference type="RefSeq" id="WP_072700105.1">
    <property type="nucleotide sequence ID" value="NZ_JAFBBL010000001.1"/>
</dbReference>
<keyword evidence="4" id="KW-1185">Reference proteome</keyword>
<feature type="region of interest" description="Disordered" evidence="1">
    <location>
        <begin position="6"/>
        <end position="30"/>
    </location>
</feature>